<proteinExistence type="predicted"/>
<evidence type="ECO:0000313" key="1">
    <source>
        <dbReference type="EMBL" id="QIQ03656.1"/>
    </source>
</evidence>
<dbReference type="Proteomes" id="UP000501179">
    <property type="component" value="Chromosome"/>
</dbReference>
<gene>
    <name evidence="1" type="ORF">HA039_16150</name>
</gene>
<name>A0A6G9H012_9ACTN</name>
<keyword evidence="2" id="KW-1185">Reference proteome</keyword>
<dbReference type="EMBL" id="CP050177">
    <property type="protein sequence ID" value="QIQ03656.1"/>
    <property type="molecule type" value="Genomic_DNA"/>
</dbReference>
<organism evidence="1 2">
    <name type="scientific">Streptomyces liangshanensis</name>
    <dbReference type="NCBI Taxonomy" id="2717324"/>
    <lineage>
        <taxon>Bacteria</taxon>
        <taxon>Bacillati</taxon>
        <taxon>Actinomycetota</taxon>
        <taxon>Actinomycetes</taxon>
        <taxon>Kitasatosporales</taxon>
        <taxon>Streptomycetaceae</taxon>
        <taxon>Streptomyces</taxon>
    </lineage>
</organism>
<sequence length="116" mass="12086">MDLDLPKTATESGSSAPAGTELTYHEFGAYSSVSFLTTTGVSDGTTPEQCAAAVAANALPGTITGKKDLLELLPEGTVLCTVTTDGNLAMLRITQAVMRAGTLPDYTTELTVWKRS</sequence>
<dbReference type="KEGG" id="slia:HA039_16150"/>
<accession>A0A6G9H012</accession>
<dbReference type="AlphaFoldDB" id="A0A6G9H012"/>
<reference evidence="1 2" key="1">
    <citation type="submission" date="2020-03" db="EMBL/GenBank/DDBJ databases">
        <title>A novel species.</title>
        <authorList>
            <person name="Gao J."/>
        </authorList>
    </citation>
    <scope>NUCLEOTIDE SEQUENCE [LARGE SCALE GENOMIC DNA]</scope>
    <source>
        <strain evidence="1 2">QMT-12</strain>
    </source>
</reference>
<evidence type="ECO:0000313" key="2">
    <source>
        <dbReference type="Proteomes" id="UP000501179"/>
    </source>
</evidence>
<protein>
    <submittedName>
        <fullName evidence="1">Uncharacterized protein</fullName>
    </submittedName>
</protein>